<dbReference type="PATRIC" id="fig|34065.5.peg.2664"/>
<dbReference type="GO" id="GO:0005840">
    <property type="term" value="C:ribosome"/>
    <property type="evidence" value="ECO:0007669"/>
    <property type="project" value="UniProtKB-KW"/>
</dbReference>
<dbReference type="EMBL" id="LJQU01000580">
    <property type="protein sequence ID" value="KPX83788.1"/>
    <property type="molecule type" value="Genomic_DNA"/>
</dbReference>
<dbReference type="InterPro" id="IPR051531">
    <property type="entry name" value="N-acetyltransferase"/>
</dbReference>
<protein>
    <submittedName>
        <fullName evidence="2">Acetyltransferase, including N-acetylase of ribosomal protein</fullName>
    </submittedName>
</protein>
<proteinExistence type="predicted"/>
<dbReference type="SUPFAM" id="SSF55729">
    <property type="entry name" value="Acyl-CoA N-acyltransferases (Nat)"/>
    <property type="match status" value="1"/>
</dbReference>
<sequence length="210" mass="24350">MCIKQFDLIPGIRDHSSCEHCSTERDIVMTNTPTLYTDRLLLTPLKLEDAPAVQQRFPLWEIVQYLNNRVPWPYPEDGALRYIQDVALPAIASGTEWHWMIRLHSAPQEIIGSITLMTHRGNNRGFWLHPDWQGNGYMKDACRVVNRQWFEVMGMPVMQVPKAAPNEASRRISINEGMRIVSTHEGEFVSGRFEVEVWEMTREEWSARGL</sequence>
<keyword evidence="2" id="KW-0808">Transferase</keyword>
<dbReference type="AlphaFoldDB" id="A0A0P9U6W1"/>
<organism evidence="2 3">
    <name type="scientific">Pseudomonas amygdali pv. mori</name>
    <dbReference type="NCBI Taxonomy" id="34065"/>
    <lineage>
        <taxon>Bacteria</taxon>
        <taxon>Pseudomonadati</taxon>
        <taxon>Pseudomonadota</taxon>
        <taxon>Gammaproteobacteria</taxon>
        <taxon>Pseudomonadales</taxon>
        <taxon>Pseudomonadaceae</taxon>
        <taxon>Pseudomonas</taxon>
        <taxon>Pseudomonas amygdali</taxon>
    </lineage>
</organism>
<dbReference type="Gene3D" id="3.40.630.30">
    <property type="match status" value="1"/>
</dbReference>
<accession>A0A0P9U6W1</accession>
<dbReference type="Proteomes" id="UP000050420">
    <property type="component" value="Unassembled WGS sequence"/>
</dbReference>
<dbReference type="GO" id="GO:0016747">
    <property type="term" value="F:acyltransferase activity, transferring groups other than amino-acyl groups"/>
    <property type="evidence" value="ECO:0007669"/>
    <property type="project" value="InterPro"/>
</dbReference>
<evidence type="ECO:0000313" key="2">
    <source>
        <dbReference type="EMBL" id="KPX83788.1"/>
    </source>
</evidence>
<reference evidence="2 3" key="1">
    <citation type="submission" date="2015-09" db="EMBL/GenBank/DDBJ databases">
        <title>Genome announcement of multiple Pseudomonas syringae strains.</title>
        <authorList>
            <person name="Thakur S."/>
            <person name="Wang P.W."/>
            <person name="Gong Y."/>
            <person name="Weir B.S."/>
            <person name="Guttman D.S."/>
        </authorList>
    </citation>
    <scope>NUCLEOTIDE SEQUENCE [LARGE SCALE GENOMIC DNA]</scope>
    <source>
        <strain evidence="2 3">ICMP4331</strain>
    </source>
</reference>
<dbReference type="Pfam" id="PF13302">
    <property type="entry name" value="Acetyltransf_3"/>
    <property type="match status" value="1"/>
</dbReference>
<name>A0A0P9U6W1_PSEA0</name>
<evidence type="ECO:0000313" key="3">
    <source>
        <dbReference type="Proteomes" id="UP000050420"/>
    </source>
</evidence>
<evidence type="ECO:0000259" key="1">
    <source>
        <dbReference type="Pfam" id="PF13302"/>
    </source>
</evidence>
<keyword evidence="2" id="KW-0689">Ribosomal protein</keyword>
<dbReference type="InterPro" id="IPR016181">
    <property type="entry name" value="Acyl_CoA_acyltransferase"/>
</dbReference>
<feature type="domain" description="N-acetyltransferase" evidence="1">
    <location>
        <begin position="39"/>
        <end position="178"/>
    </location>
</feature>
<dbReference type="InterPro" id="IPR000182">
    <property type="entry name" value="GNAT_dom"/>
</dbReference>
<keyword evidence="2" id="KW-0687">Ribonucleoprotein</keyword>
<gene>
    <name evidence="2" type="ORF">ALO63_100151</name>
</gene>
<comment type="caution">
    <text evidence="2">The sequence shown here is derived from an EMBL/GenBank/DDBJ whole genome shotgun (WGS) entry which is preliminary data.</text>
</comment>
<dbReference type="PANTHER" id="PTHR43792">
    <property type="entry name" value="GNAT FAMILY, PUTATIVE (AFU_ORTHOLOGUE AFUA_3G00765)-RELATED-RELATED"/>
    <property type="match status" value="1"/>
</dbReference>